<evidence type="ECO:0000256" key="6">
    <source>
        <dbReference type="SAM" id="Phobius"/>
    </source>
</evidence>
<organism evidence="8 9">
    <name type="scientific">Sulfitobacter delicatus</name>
    <dbReference type="NCBI Taxonomy" id="218672"/>
    <lineage>
        <taxon>Bacteria</taxon>
        <taxon>Pseudomonadati</taxon>
        <taxon>Pseudomonadota</taxon>
        <taxon>Alphaproteobacteria</taxon>
        <taxon>Rhodobacterales</taxon>
        <taxon>Roseobacteraceae</taxon>
        <taxon>Sulfitobacter</taxon>
    </lineage>
</organism>
<dbReference type="GO" id="GO:0005886">
    <property type="term" value="C:plasma membrane"/>
    <property type="evidence" value="ECO:0007669"/>
    <property type="project" value="UniProtKB-SubCell"/>
</dbReference>
<comment type="subcellular location">
    <subcellularLocation>
        <location evidence="1">Cell membrane</location>
        <topology evidence="1">Multi-pass membrane protein</topology>
    </subcellularLocation>
</comment>
<evidence type="ECO:0000256" key="4">
    <source>
        <dbReference type="ARBA" id="ARBA00022989"/>
    </source>
</evidence>
<gene>
    <name evidence="8" type="ORF">SAMN04489759_11443</name>
</gene>
<proteinExistence type="predicted"/>
<dbReference type="OrthoDB" id="8455471at2"/>
<feature type="domain" description="Cardiolipin synthase N-terminal" evidence="7">
    <location>
        <begin position="12"/>
        <end position="54"/>
    </location>
</feature>
<keyword evidence="5 6" id="KW-0472">Membrane</keyword>
<keyword evidence="3 6" id="KW-0812">Transmembrane</keyword>
<name>A0A1G7Y6Y1_9RHOB</name>
<keyword evidence="4 6" id="KW-1133">Transmembrane helix</keyword>
<dbReference type="EMBL" id="FNBP01000014">
    <property type="protein sequence ID" value="SDG91730.1"/>
    <property type="molecule type" value="Genomic_DNA"/>
</dbReference>
<protein>
    <submittedName>
        <fullName evidence="8">Phospholipase_D-nuclease N-terminal</fullName>
    </submittedName>
</protein>
<feature type="transmembrane region" description="Helical" evidence="6">
    <location>
        <begin position="33"/>
        <end position="52"/>
    </location>
</feature>
<dbReference type="RefSeq" id="WP_093744003.1">
    <property type="nucleotide sequence ID" value="NZ_FNBP01000014.1"/>
</dbReference>
<dbReference type="InterPro" id="IPR027379">
    <property type="entry name" value="CLS_N"/>
</dbReference>
<dbReference type="AlphaFoldDB" id="A0A1G7Y6Y1"/>
<evidence type="ECO:0000313" key="8">
    <source>
        <dbReference type="EMBL" id="SDG91730.1"/>
    </source>
</evidence>
<evidence type="ECO:0000256" key="5">
    <source>
        <dbReference type="ARBA" id="ARBA00023136"/>
    </source>
</evidence>
<evidence type="ECO:0000256" key="2">
    <source>
        <dbReference type="ARBA" id="ARBA00022475"/>
    </source>
</evidence>
<evidence type="ECO:0000259" key="7">
    <source>
        <dbReference type="Pfam" id="PF13396"/>
    </source>
</evidence>
<reference evidence="9" key="1">
    <citation type="submission" date="2016-10" db="EMBL/GenBank/DDBJ databases">
        <authorList>
            <person name="Varghese N."/>
            <person name="Submissions S."/>
        </authorList>
    </citation>
    <scope>NUCLEOTIDE SEQUENCE [LARGE SCALE GENOMIC DNA]</scope>
    <source>
        <strain evidence="9">DSM 16477</strain>
    </source>
</reference>
<evidence type="ECO:0000256" key="1">
    <source>
        <dbReference type="ARBA" id="ARBA00004651"/>
    </source>
</evidence>
<evidence type="ECO:0000256" key="3">
    <source>
        <dbReference type="ARBA" id="ARBA00022692"/>
    </source>
</evidence>
<keyword evidence="9" id="KW-1185">Reference proteome</keyword>
<evidence type="ECO:0000313" key="9">
    <source>
        <dbReference type="Proteomes" id="UP000199399"/>
    </source>
</evidence>
<dbReference type="Pfam" id="PF13396">
    <property type="entry name" value="PLDc_N"/>
    <property type="match status" value="1"/>
</dbReference>
<keyword evidence="2" id="KW-1003">Cell membrane</keyword>
<dbReference type="STRING" id="218672.SAMN04489759_11443"/>
<sequence>MEYGLLGLIILIADIYAIYQVMTSGASGMAKIAWALGIIILPVLGFIAWLIAGPRGNKAHV</sequence>
<dbReference type="Proteomes" id="UP000199399">
    <property type="component" value="Unassembled WGS sequence"/>
</dbReference>
<accession>A0A1G7Y6Y1</accession>